<dbReference type="Proteomes" id="UP000237883">
    <property type="component" value="Chromosome"/>
</dbReference>
<reference evidence="2" key="1">
    <citation type="submission" date="2018-02" db="EMBL/GenBank/DDBJ databases">
        <authorList>
            <person name="Holder M.E."/>
            <person name="Ajami N.J."/>
            <person name="Petrosino J.F."/>
        </authorList>
    </citation>
    <scope>NUCLEOTIDE SEQUENCE [LARGE SCALE GENOMIC DNA]</scope>
    <source>
        <strain evidence="2">CCUG 47132</strain>
    </source>
</reference>
<evidence type="ECO:0008006" key="3">
    <source>
        <dbReference type="Google" id="ProtNLM"/>
    </source>
</evidence>
<dbReference type="RefSeq" id="WP_106057659.1">
    <property type="nucleotide sequence ID" value="NZ_CP027228.1"/>
</dbReference>
<proteinExistence type="predicted"/>
<keyword evidence="2" id="KW-1185">Reference proteome</keyword>
<dbReference type="EMBL" id="CP027228">
    <property type="protein sequence ID" value="AVM48604.1"/>
    <property type="molecule type" value="Genomic_DNA"/>
</dbReference>
<organism evidence="1 2">
    <name type="scientific">Mogibacterium diversum</name>
    <dbReference type="NCBI Taxonomy" id="114527"/>
    <lineage>
        <taxon>Bacteria</taxon>
        <taxon>Bacillati</taxon>
        <taxon>Bacillota</taxon>
        <taxon>Clostridia</taxon>
        <taxon>Peptostreptococcales</taxon>
        <taxon>Anaerovoracaceae</taxon>
        <taxon>Mogibacterium</taxon>
    </lineage>
</organism>
<dbReference type="SUPFAM" id="SSF118010">
    <property type="entry name" value="TM1457-like"/>
    <property type="match status" value="1"/>
</dbReference>
<name>A0A2S0L5W7_9FIRM</name>
<dbReference type="AlphaFoldDB" id="A0A2S0L5W7"/>
<gene>
    <name evidence="1" type="ORF">C5Q96_06980</name>
</gene>
<sequence length="104" mass="11720">MTSAKLTSKRDEQGKITYALDIKEHADESHVCFAISTLVHTVSDMVERLESSIDINPGDVVISFTSHPDNVNEMIYARIIYTFACKMLTILEEGYPKNIKVIMP</sequence>
<dbReference type="KEGG" id="mdv:C5Q96_06980"/>
<evidence type="ECO:0000313" key="2">
    <source>
        <dbReference type="Proteomes" id="UP000237883"/>
    </source>
</evidence>
<evidence type="ECO:0000313" key="1">
    <source>
        <dbReference type="EMBL" id="AVM48604.1"/>
    </source>
</evidence>
<dbReference type="GeneID" id="78392006"/>
<dbReference type="InterPro" id="IPR036764">
    <property type="entry name" value="Peptidase_Prp_sf"/>
</dbReference>
<protein>
    <recommendedName>
        <fullName evidence="3">Ribosomal-processing cysteine protease Prp</fullName>
    </recommendedName>
</protein>
<accession>A0A2S0L5W7</accession>
<dbReference type="Gene3D" id="3.30.70.1490">
    <property type="entry name" value="Cysteine protease Prp"/>
    <property type="match status" value="1"/>
</dbReference>